<dbReference type="InterPro" id="IPR012074">
    <property type="entry name" value="GAF_ANTAR"/>
</dbReference>
<dbReference type="Pfam" id="PF03861">
    <property type="entry name" value="ANTAR"/>
    <property type="match status" value="1"/>
</dbReference>
<accession>A0A7W7QFT7</accession>
<gene>
    <name evidence="6" type="ORF">FHR82_009012</name>
</gene>
<keyword evidence="2" id="KW-0418">Kinase</keyword>
<dbReference type="SMART" id="SM00065">
    <property type="entry name" value="GAF"/>
    <property type="match status" value="1"/>
</dbReference>
<evidence type="ECO:0000256" key="3">
    <source>
        <dbReference type="ARBA" id="ARBA00023015"/>
    </source>
</evidence>
<dbReference type="InterPro" id="IPR036388">
    <property type="entry name" value="WH-like_DNA-bd_sf"/>
</dbReference>
<dbReference type="GO" id="GO:0016301">
    <property type="term" value="F:kinase activity"/>
    <property type="evidence" value="ECO:0007669"/>
    <property type="project" value="UniProtKB-KW"/>
</dbReference>
<dbReference type="Proteomes" id="UP000520767">
    <property type="component" value="Unassembled WGS sequence"/>
</dbReference>
<dbReference type="SMART" id="SM01012">
    <property type="entry name" value="ANTAR"/>
    <property type="match status" value="1"/>
</dbReference>
<sequence length="246" mass="27058">MSDDDRVRTGHEEDAALDGGRWNEIAVQLTDVARALHDQDNPQDTLDEIVRSAVALIPGARHAGIMMVLGRQEVRTVAGDDDIVGKVDQAQYETSQGPCLDALYEHKTVSMPDLAAEGRWPAFTERARALGVASMLSFQLFVTERDLGALNLYSAEQHGFDDESEQVGLMFAAHAAVALSNAQQQQQLGRAVHTRDIIGQAKGILMERYKINAEQAFTLLVRTSQHANVRLRELAEKLVQTGELTI</sequence>
<comment type="caution">
    <text evidence="6">The sequence shown here is derived from an EMBL/GenBank/DDBJ whole genome shotgun (WGS) entry which is preliminary data.</text>
</comment>
<evidence type="ECO:0000259" key="5">
    <source>
        <dbReference type="PROSITE" id="PS50921"/>
    </source>
</evidence>
<keyword evidence="4" id="KW-0804">Transcription</keyword>
<dbReference type="GO" id="GO:0003723">
    <property type="term" value="F:RNA binding"/>
    <property type="evidence" value="ECO:0007669"/>
    <property type="project" value="InterPro"/>
</dbReference>
<protein>
    <submittedName>
        <fullName evidence="6">GAF domain-containing protein</fullName>
    </submittedName>
</protein>
<dbReference type="InterPro" id="IPR011006">
    <property type="entry name" value="CheY-like_superfamily"/>
</dbReference>
<reference evidence="6 7" key="1">
    <citation type="submission" date="2020-08" db="EMBL/GenBank/DDBJ databases">
        <title>Genomic Encyclopedia of Type Strains, Phase III (KMG-III): the genomes of soil and plant-associated and newly described type strains.</title>
        <authorList>
            <person name="Whitman W."/>
        </authorList>
    </citation>
    <scope>NUCLEOTIDE SEQUENCE [LARGE SCALE GENOMIC DNA]</scope>
    <source>
        <strain evidence="6 7">CECT 8960</strain>
    </source>
</reference>
<dbReference type="Gene3D" id="1.10.10.10">
    <property type="entry name" value="Winged helix-like DNA-binding domain superfamily/Winged helix DNA-binding domain"/>
    <property type="match status" value="1"/>
</dbReference>
<evidence type="ECO:0000313" key="6">
    <source>
        <dbReference type="EMBL" id="MBB4912738.1"/>
    </source>
</evidence>
<dbReference type="RefSeq" id="WP_184816707.1">
    <property type="nucleotide sequence ID" value="NZ_JACHJQ010000016.1"/>
</dbReference>
<evidence type="ECO:0000256" key="4">
    <source>
        <dbReference type="ARBA" id="ARBA00023163"/>
    </source>
</evidence>
<dbReference type="SUPFAM" id="SSF52172">
    <property type="entry name" value="CheY-like"/>
    <property type="match status" value="1"/>
</dbReference>
<organism evidence="6 7">
    <name type="scientific">Actinophytocola algeriensis</name>
    <dbReference type="NCBI Taxonomy" id="1768010"/>
    <lineage>
        <taxon>Bacteria</taxon>
        <taxon>Bacillati</taxon>
        <taxon>Actinomycetota</taxon>
        <taxon>Actinomycetes</taxon>
        <taxon>Pseudonocardiales</taxon>
        <taxon>Pseudonocardiaceae</taxon>
    </lineage>
</organism>
<dbReference type="AlphaFoldDB" id="A0A7W7QFT7"/>
<dbReference type="PIRSF" id="PIRSF036625">
    <property type="entry name" value="GAF_ANTAR"/>
    <property type="match status" value="1"/>
</dbReference>
<dbReference type="PROSITE" id="PS50921">
    <property type="entry name" value="ANTAR"/>
    <property type="match status" value="1"/>
</dbReference>
<name>A0A7W7QFT7_9PSEU</name>
<keyword evidence="3" id="KW-0805">Transcription regulation</keyword>
<feature type="domain" description="ANTAR" evidence="5">
    <location>
        <begin position="178"/>
        <end position="239"/>
    </location>
</feature>
<dbReference type="Gene3D" id="3.30.450.40">
    <property type="match status" value="1"/>
</dbReference>
<dbReference type="InterPro" id="IPR029016">
    <property type="entry name" value="GAF-like_dom_sf"/>
</dbReference>
<evidence type="ECO:0000256" key="2">
    <source>
        <dbReference type="ARBA" id="ARBA00022777"/>
    </source>
</evidence>
<evidence type="ECO:0000313" key="7">
    <source>
        <dbReference type="Proteomes" id="UP000520767"/>
    </source>
</evidence>
<dbReference type="EMBL" id="JACHJQ010000016">
    <property type="protein sequence ID" value="MBB4912738.1"/>
    <property type="molecule type" value="Genomic_DNA"/>
</dbReference>
<dbReference type="InterPro" id="IPR005561">
    <property type="entry name" value="ANTAR"/>
</dbReference>
<evidence type="ECO:0000256" key="1">
    <source>
        <dbReference type="ARBA" id="ARBA00022679"/>
    </source>
</evidence>
<dbReference type="Pfam" id="PF13185">
    <property type="entry name" value="GAF_2"/>
    <property type="match status" value="1"/>
</dbReference>
<keyword evidence="7" id="KW-1185">Reference proteome</keyword>
<dbReference type="SUPFAM" id="SSF55781">
    <property type="entry name" value="GAF domain-like"/>
    <property type="match status" value="1"/>
</dbReference>
<proteinExistence type="predicted"/>
<keyword evidence="1" id="KW-0808">Transferase</keyword>
<dbReference type="InterPro" id="IPR003018">
    <property type="entry name" value="GAF"/>
</dbReference>